<protein>
    <recommendedName>
        <fullName evidence="4">Apolipoprotein acyltransferase</fullName>
    </recommendedName>
</protein>
<evidence type="ECO:0008006" key="4">
    <source>
        <dbReference type="Google" id="ProtNLM"/>
    </source>
</evidence>
<gene>
    <name evidence="2" type="ORF">FHS89_002375</name>
</gene>
<dbReference type="AlphaFoldDB" id="A0A840X0U0"/>
<organism evidence="2 3">
    <name type="scientific">Rubricella aquisinus</name>
    <dbReference type="NCBI Taxonomy" id="2028108"/>
    <lineage>
        <taxon>Bacteria</taxon>
        <taxon>Pseudomonadati</taxon>
        <taxon>Pseudomonadota</taxon>
        <taxon>Alphaproteobacteria</taxon>
        <taxon>Rhodobacterales</taxon>
        <taxon>Paracoccaceae</taxon>
        <taxon>Rubricella</taxon>
    </lineage>
</organism>
<feature type="transmembrane region" description="Helical" evidence="1">
    <location>
        <begin position="36"/>
        <end position="56"/>
    </location>
</feature>
<keyword evidence="3" id="KW-1185">Reference proteome</keyword>
<dbReference type="RefSeq" id="WP_184012425.1">
    <property type="nucleotide sequence ID" value="NZ_JACIJS010000007.1"/>
</dbReference>
<sequence>MLIPIVSLAVLVGGFFGGYRAHKRGGEILDILQYGFGHAVAFGLVALLGMLILDLFL</sequence>
<evidence type="ECO:0000313" key="2">
    <source>
        <dbReference type="EMBL" id="MBB5516344.1"/>
    </source>
</evidence>
<reference evidence="2 3" key="1">
    <citation type="submission" date="2020-08" db="EMBL/GenBank/DDBJ databases">
        <title>Genomic Encyclopedia of Type Strains, Phase IV (KMG-IV): sequencing the most valuable type-strain genomes for metagenomic binning, comparative biology and taxonomic classification.</title>
        <authorList>
            <person name="Goeker M."/>
        </authorList>
    </citation>
    <scope>NUCLEOTIDE SEQUENCE [LARGE SCALE GENOMIC DNA]</scope>
    <source>
        <strain evidence="2 3">DSM 103377</strain>
    </source>
</reference>
<dbReference type="Proteomes" id="UP000553766">
    <property type="component" value="Unassembled WGS sequence"/>
</dbReference>
<keyword evidence="1" id="KW-0472">Membrane</keyword>
<name>A0A840X0U0_9RHOB</name>
<proteinExistence type="predicted"/>
<dbReference type="EMBL" id="JACIJS010000007">
    <property type="protein sequence ID" value="MBB5516344.1"/>
    <property type="molecule type" value="Genomic_DNA"/>
</dbReference>
<evidence type="ECO:0000313" key="3">
    <source>
        <dbReference type="Proteomes" id="UP000553766"/>
    </source>
</evidence>
<accession>A0A840X0U0</accession>
<keyword evidence="1" id="KW-0812">Transmembrane</keyword>
<keyword evidence="1" id="KW-1133">Transmembrane helix</keyword>
<evidence type="ECO:0000256" key="1">
    <source>
        <dbReference type="SAM" id="Phobius"/>
    </source>
</evidence>
<comment type="caution">
    <text evidence="2">The sequence shown here is derived from an EMBL/GenBank/DDBJ whole genome shotgun (WGS) entry which is preliminary data.</text>
</comment>